<dbReference type="Pfam" id="PF01648">
    <property type="entry name" value="ACPS"/>
    <property type="match status" value="1"/>
</dbReference>
<proteinExistence type="inferred from homology"/>
<evidence type="ECO:0000313" key="4">
    <source>
        <dbReference type="EMBL" id="MBM7124284.1"/>
    </source>
</evidence>
<dbReference type="PANTHER" id="PTHR12215:SF10">
    <property type="entry name" value="L-AMINOADIPATE-SEMIALDEHYDE DEHYDROGENASE-PHOSPHOPANTETHEINYL TRANSFERASE"/>
    <property type="match status" value="1"/>
</dbReference>
<reference evidence="4" key="1">
    <citation type="submission" date="2020-10" db="EMBL/GenBank/DDBJ databases">
        <title>Phylogeny of dyella-like bacteria.</title>
        <authorList>
            <person name="Fu J."/>
        </authorList>
    </citation>
    <scope>NUCLEOTIDE SEQUENCE</scope>
    <source>
        <strain evidence="4">DHOC52</strain>
    </source>
</reference>
<comment type="similarity">
    <text evidence="1">Belongs to the P-Pant transferase superfamily. Gsp/Sfp/HetI/AcpT family.</text>
</comment>
<dbReference type="EMBL" id="JADIKE010000025">
    <property type="protein sequence ID" value="MBM7124284.1"/>
    <property type="molecule type" value="Genomic_DNA"/>
</dbReference>
<gene>
    <name evidence="4" type="ORF">ISP19_02730</name>
</gene>
<evidence type="ECO:0000256" key="1">
    <source>
        <dbReference type="ARBA" id="ARBA00010990"/>
    </source>
</evidence>
<dbReference type="Gene3D" id="3.90.470.20">
    <property type="entry name" value="4'-phosphopantetheinyl transferase domain"/>
    <property type="match status" value="1"/>
</dbReference>
<accession>A0ABS2JZJ2</accession>
<name>A0ABS2JZJ2_9GAMM</name>
<dbReference type="PANTHER" id="PTHR12215">
    <property type="entry name" value="PHOSPHOPANTETHEINE TRANSFERASE"/>
    <property type="match status" value="1"/>
</dbReference>
<organism evidence="4 5">
    <name type="scientific">Dyella flava</name>
    <dbReference type="NCBI Taxonomy" id="1920170"/>
    <lineage>
        <taxon>Bacteria</taxon>
        <taxon>Pseudomonadati</taxon>
        <taxon>Pseudomonadota</taxon>
        <taxon>Gammaproteobacteria</taxon>
        <taxon>Lysobacterales</taxon>
        <taxon>Rhodanobacteraceae</taxon>
        <taxon>Dyella</taxon>
    </lineage>
</organism>
<dbReference type="InterPro" id="IPR008278">
    <property type="entry name" value="4-PPantetheinyl_Trfase_dom"/>
</dbReference>
<dbReference type="Proteomes" id="UP001430149">
    <property type="component" value="Unassembled WGS sequence"/>
</dbReference>
<evidence type="ECO:0000259" key="3">
    <source>
        <dbReference type="Pfam" id="PF01648"/>
    </source>
</evidence>
<dbReference type="InterPro" id="IPR037143">
    <property type="entry name" value="4-PPantetheinyl_Trfase_dom_sf"/>
</dbReference>
<dbReference type="GO" id="GO:0016740">
    <property type="term" value="F:transferase activity"/>
    <property type="evidence" value="ECO:0007669"/>
    <property type="project" value="UniProtKB-KW"/>
</dbReference>
<keyword evidence="2 4" id="KW-0808">Transferase</keyword>
<sequence length="214" mass="23969">MRTTLGHDVAGIVSSLDEECVHVWLLNYRKSQRREPLQALLGVYLGVPAEAVVLTAGEHGRPELAPPWNAVLHFNWSHSGDKAIIVVARGLVPGIDIERVRTRPRSGELAERFFHPDEAAKLSALEEPRRELAFLQLWTGKEAVLKALGRGVAFGLHRLHLSVESGSSDLIWLDGDDATQWQLQRLDVDPDYIASVAWRGPRRVIHFWTLAERG</sequence>
<feature type="domain" description="4'-phosphopantetheinyl transferase" evidence="3">
    <location>
        <begin position="94"/>
        <end position="197"/>
    </location>
</feature>
<evidence type="ECO:0000256" key="2">
    <source>
        <dbReference type="ARBA" id="ARBA00022679"/>
    </source>
</evidence>
<evidence type="ECO:0000313" key="5">
    <source>
        <dbReference type="Proteomes" id="UP001430149"/>
    </source>
</evidence>
<dbReference type="InterPro" id="IPR050559">
    <property type="entry name" value="P-Pant_transferase_sf"/>
</dbReference>
<dbReference type="SUPFAM" id="SSF56214">
    <property type="entry name" value="4'-phosphopantetheinyl transferase"/>
    <property type="match status" value="2"/>
</dbReference>
<keyword evidence="5" id="KW-1185">Reference proteome</keyword>
<protein>
    <submittedName>
        <fullName evidence="4">4'-phosphopantetheinyl transferase superfamily protein</fullName>
    </submittedName>
</protein>
<dbReference type="RefSeq" id="WP_204679533.1">
    <property type="nucleotide sequence ID" value="NZ_BSNR01000008.1"/>
</dbReference>
<comment type="caution">
    <text evidence="4">The sequence shown here is derived from an EMBL/GenBank/DDBJ whole genome shotgun (WGS) entry which is preliminary data.</text>
</comment>